<keyword evidence="4" id="KW-1185">Reference proteome</keyword>
<dbReference type="Proteomes" id="UP000315389">
    <property type="component" value="Unassembled WGS sequence"/>
</dbReference>
<evidence type="ECO:0000313" key="4">
    <source>
        <dbReference type="Proteomes" id="UP000315389"/>
    </source>
</evidence>
<evidence type="ECO:0000313" key="3">
    <source>
        <dbReference type="EMBL" id="TQL63957.1"/>
    </source>
</evidence>
<sequence>MKHHLKHMAIGAVVILAVLLAFGVDLGQALQYAILLACPLGMVAMMFFMNRQGGHNHGGATGQDAGHEHVTPTRENHERIP</sequence>
<evidence type="ECO:0000256" key="2">
    <source>
        <dbReference type="SAM" id="Phobius"/>
    </source>
</evidence>
<dbReference type="RefSeq" id="WP_142118540.1">
    <property type="nucleotide sequence ID" value="NZ_BAAASV010000003.1"/>
</dbReference>
<feature type="region of interest" description="Disordered" evidence="1">
    <location>
        <begin position="57"/>
        <end position="81"/>
    </location>
</feature>
<name>A0A542ZUE4_RARFA</name>
<dbReference type="EMBL" id="VFOS01000001">
    <property type="protein sequence ID" value="TQL63957.1"/>
    <property type="molecule type" value="Genomic_DNA"/>
</dbReference>
<dbReference type="OrthoDB" id="5148453at2"/>
<gene>
    <name evidence="3" type="ORF">FB461_0437</name>
</gene>
<keyword evidence="2" id="KW-1133">Transmembrane helix</keyword>
<organism evidence="3 4">
    <name type="scientific">Rarobacter faecitabidus</name>
    <dbReference type="NCBI Taxonomy" id="13243"/>
    <lineage>
        <taxon>Bacteria</taxon>
        <taxon>Bacillati</taxon>
        <taxon>Actinomycetota</taxon>
        <taxon>Actinomycetes</taxon>
        <taxon>Micrococcales</taxon>
        <taxon>Rarobacteraceae</taxon>
        <taxon>Rarobacter</taxon>
    </lineage>
</organism>
<keyword evidence="2" id="KW-0472">Membrane</keyword>
<reference evidence="3 4" key="1">
    <citation type="submission" date="2019-06" db="EMBL/GenBank/DDBJ databases">
        <title>Sequencing the genomes of 1000 actinobacteria strains.</title>
        <authorList>
            <person name="Klenk H.-P."/>
        </authorList>
    </citation>
    <scope>NUCLEOTIDE SEQUENCE [LARGE SCALE GENOMIC DNA]</scope>
    <source>
        <strain evidence="3 4">DSM 4813</strain>
    </source>
</reference>
<evidence type="ECO:0000256" key="1">
    <source>
        <dbReference type="SAM" id="MobiDB-lite"/>
    </source>
</evidence>
<accession>A0A542ZUE4</accession>
<keyword evidence="2" id="KW-0812">Transmembrane</keyword>
<proteinExistence type="predicted"/>
<protein>
    <submittedName>
        <fullName evidence="3">DUF2933 family protein</fullName>
    </submittedName>
</protein>
<feature type="transmembrane region" description="Helical" evidence="2">
    <location>
        <begin position="30"/>
        <end position="49"/>
    </location>
</feature>
<feature type="transmembrane region" description="Helical" evidence="2">
    <location>
        <begin position="7"/>
        <end position="24"/>
    </location>
</feature>
<feature type="compositionally biased region" description="Basic and acidic residues" evidence="1">
    <location>
        <begin position="65"/>
        <end position="81"/>
    </location>
</feature>
<comment type="caution">
    <text evidence="3">The sequence shown here is derived from an EMBL/GenBank/DDBJ whole genome shotgun (WGS) entry which is preliminary data.</text>
</comment>
<dbReference type="AlphaFoldDB" id="A0A542ZUE4"/>